<feature type="region of interest" description="Disordered" evidence="3">
    <location>
        <begin position="301"/>
        <end position="372"/>
    </location>
</feature>
<dbReference type="Pfam" id="PF02181">
    <property type="entry name" value="FH2"/>
    <property type="match status" value="1"/>
</dbReference>
<evidence type="ECO:0000313" key="7">
    <source>
        <dbReference type="Proteomes" id="UP000501690"/>
    </source>
</evidence>
<feature type="region of interest" description="Disordered" evidence="3">
    <location>
        <begin position="168"/>
        <end position="189"/>
    </location>
</feature>
<evidence type="ECO:0000256" key="4">
    <source>
        <dbReference type="SAM" id="SignalP"/>
    </source>
</evidence>
<dbReference type="PROSITE" id="PS51444">
    <property type="entry name" value="FH2"/>
    <property type="match status" value="1"/>
</dbReference>
<proteinExistence type="inferred from homology"/>
<dbReference type="GO" id="GO:0051015">
    <property type="term" value="F:actin filament binding"/>
    <property type="evidence" value="ECO:0007669"/>
    <property type="project" value="InterPro"/>
</dbReference>
<evidence type="ECO:0000259" key="5">
    <source>
        <dbReference type="PROSITE" id="PS51444"/>
    </source>
</evidence>
<feature type="region of interest" description="Disordered" evidence="3">
    <location>
        <begin position="224"/>
        <end position="275"/>
    </location>
</feature>
<dbReference type="AlphaFoldDB" id="A0A4D6KMP1"/>
<dbReference type="PANTHER" id="PTHR23213">
    <property type="entry name" value="FORMIN-RELATED"/>
    <property type="match status" value="1"/>
</dbReference>
<dbReference type="PANTHER" id="PTHR23213:SF177">
    <property type="entry name" value="FORMIN-LIKE PROTEIN 11"/>
    <property type="match status" value="1"/>
</dbReference>
<dbReference type="InterPro" id="IPR015425">
    <property type="entry name" value="FH2_Formin"/>
</dbReference>
<feature type="compositionally biased region" description="Polar residues" evidence="3">
    <location>
        <begin position="301"/>
        <end position="322"/>
    </location>
</feature>
<protein>
    <recommendedName>
        <fullName evidence="2">Formin-like protein</fullName>
    </recommendedName>
</protein>
<organism evidence="6 7">
    <name type="scientific">Vigna unguiculata</name>
    <name type="common">Cowpea</name>
    <dbReference type="NCBI Taxonomy" id="3917"/>
    <lineage>
        <taxon>Eukaryota</taxon>
        <taxon>Viridiplantae</taxon>
        <taxon>Streptophyta</taxon>
        <taxon>Embryophyta</taxon>
        <taxon>Tracheophyta</taxon>
        <taxon>Spermatophyta</taxon>
        <taxon>Magnoliopsida</taxon>
        <taxon>eudicotyledons</taxon>
        <taxon>Gunneridae</taxon>
        <taxon>Pentapetalae</taxon>
        <taxon>rosids</taxon>
        <taxon>fabids</taxon>
        <taxon>Fabales</taxon>
        <taxon>Fabaceae</taxon>
        <taxon>Papilionoideae</taxon>
        <taxon>50 kb inversion clade</taxon>
        <taxon>NPAAA clade</taxon>
        <taxon>indigoferoid/millettioid clade</taxon>
        <taxon>Phaseoleae</taxon>
        <taxon>Vigna</taxon>
    </lineage>
</organism>
<dbReference type="Proteomes" id="UP000501690">
    <property type="component" value="Linkage Group LG1"/>
</dbReference>
<feature type="domain" description="FH2" evidence="5">
    <location>
        <begin position="358"/>
        <end position="773"/>
    </location>
</feature>
<feature type="signal peptide" evidence="4">
    <location>
        <begin position="1"/>
        <end position="18"/>
    </location>
</feature>
<dbReference type="Gene3D" id="1.20.58.2220">
    <property type="entry name" value="Formin, FH2 domain"/>
    <property type="match status" value="1"/>
</dbReference>
<name>A0A4D6KMP1_VIGUN</name>
<evidence type="ECO:0000256" key="1">
    <source>
        <dbReference type="ARBA" id="ARBA00025793"/>
    </source>
</evidence>
<dbReference type="EMBL" id="CP039345">
    <property type="protein sequence ID" value="QCD77763.1"/>
    <property type="molecule type" value="Genomic_DNA"/>
</dbReference>
<evidence type="ECO:0000256" key="3">
    <source>
        <dbReference type="SAM" id="MobiDB-lite"/>
    </source>
</evidence>
<dbReference type="SMART" id="SM00498">
    <property type="entry name" value="FH2"/>
    <property type="match status" value="1"/>
</dbReference>
<reference evidence="6 7" key="1">
    <citation type="submission" date="2019-04" db="EMBL/GenBank/DDBJ databases">
        <title>An improved genome assembly and genetic linkage map for asparagus bean, Vigna unguiculata ssp. sesquipedialis.</title>
        <authorList>
            <person name="Xia Q."/>
            <person name="Zhang R."/>
            <person name="Dong Y."/>
        </authorList>
    </citation>
    <scope>NUCLEOTIDE SEQUENCE [LARGE SCALE GENOMIC DNA]</scope>
    <source>
        <tissue evidence="6">Leaf</tissue>
    </source>
</reference>
<feature type="compositionally biased region" description="Basic and acidic residues" evidence="3">
    <location>
        <begin position="224"/>
        <end position="233"/>
    </location>
</feature>
<dbReference type="InterPro" id="IPR027643">
    <property type="entry name" value="Formin-like_plant"/>
</dbReference>
<evidence type="ECO:0000256" key="2">
    <source>
        <dbReference type="RuleBase" id="RU361260"/>
    </source>
</evidence>
<keyword evidence="7" id="KW-1185">Reference proteome</keyword>
<dbReference type="GO" id="GO:0045010">
    <property type="term" value="P:actin nucleation"/>
    <property type="evidence" value="ECO:0007669"/>
    <property type="project" value="InterPro"/>
</dbReference>
<gene>
    <name evidence="6" type="ORF">DEO72_LG1g1391</name>
</gene>
<feature type="compositionally biased region" description="Basic and acidic residues" evidence="3">
    <location>
        <begin position="323"/>
        <end position="332"/>
    </location>
</feature>
<evidence type="ECO:0000313" key="6">
    <source>
        <dbReference type="EMBL" id="QCD77763.1"/>
    </source>
</evidence>
<comment type="similarity">
    <text evidence="1">Belongs to the formin-like family. Class-I subfamily.</text>
</comment>
<dbReference type="InterPro" id="IPR042201">
    <property type="entry name" value="FH2_Formin_sf"/>
</dbReference>
<sequence length="773" mass="86457">MRFMFIITLLVFLSLQRANILAVDAAWNAVGNENGIKKTSGNDENENKESPRLENFRTLLGLKSLNMFHTRRLCYSVFKSNCVSLSASLSSKTQAEPPNSELHVHPGSYHSHRSMPLHEIQQEDRGSANRTTLVAVVVSGVVATLICALGCVCVCKRFRNQKWKPNRTMPLFRKNGRTAGTCHNSSSNVSLNSDPDLLSLKQTCETKSGTSSRSSLKRAINEEKVLNQEEHDNASTASSSATKETLSVHEDLEYDGGGKASSAEKTDPEACHSSSDYESFHSCVETEPLFLSPRNLISETTQFPCSSNNSTPKVESNQSPSTPKDEEQKRSETSQSSIPPPPSPPPFLKRNMNNSVIKTPPSQQLPKLKPLHWDKVRATPDRTMVWDTLRTNSFELDEEMIESLFGYNLQNSTKNNPTMSKTPSPKEHVLEPKRLQNIAILSKALNITAEEACEALILGKGLSLQQLEALVKMVPTKEEEDKLLSYKGGVNELGFAENFVRVMLSIPFAFQRVEAMLYRETFEDEVTHLSDSFTMLEEACKELRSSKFFLKLLEAVLKTGNRMNVGTTRGGARAFKLDALLKLADVKGTDGKTTLLHFFVQEIVRSEGTKASKSIVEQKSENRSEEEEEEDYRRMGLKLVSGLSAELCNVKKTATIDLNVLASSVSNLSSGLGNMQKLVKGLLCEDERNKSFVISMKRFLNYAERKVEELHGDEARVMGRVKEVTEYFHGDVSDEESNPLQIFVIVRDFLDMVNNVCNELKRSMKSPRTIWIE</sequence>
<feature type="compositionally biased region" description="Pro residues" evidence="3">
    <location>
        <begin position="338"/>
        <end position="347"/>
    </location>
</feature>
<accession>A0A4D6KMP1</accession>
<keyword evidence="4" id="KW-0732">Signal</keyword>
<dbReference type="SUPFAM" id="SSF101447">
    <property type="entry name" value="Formin homology 2 domain (FH2 domain)"/>
    <property type="match status" value="1"/>
</dbReference>
<feature type="chain" id="PRO_5020038450" description="Formin-like protein" evidence="4">
    <location>
        <begin position="19"/>
        <end position="773"/>
    </location>
</feature>